<feature type="transmembrane region" description="Helical" evidence="6">
    <location>
        <begin position="459"/>
        <end position="481"/>
    </location>
</feature>
<keyword evidence="4 6" id="KW-0472">Membrane</keyword>
<dbReference type="Pfam" id="PF03547">
    <property type="entry name" value="Mem_trans"/>
    <property type="match status" value="1"/>
</dbReference>
<dbReference type="Proteomes" id="UP001438707">
    <property type="component" value="Unassembled WGS sequence"/>
</dbReference>
<feature type="transmembrane region" description="Helical" evidence="6">
    <location>
        <begin position="6"/>
        <end position="30"/>
    </location>
</feature>
<keyword evidence="2 6" id="KW-0812">Transmembrane</keyword>
<dbReference type="GO" id="GO:0080162">
    <property type="term" value="P:endoplasmic reticulum to cytosol auxin transport"/>
    <property type="evidence" value="ECO:0007669"/>
    <property type="project" value="InterPro"/>
</dbReference>
<reference evidence="7 8" key="1">
    <citation type="journal article" date="2024" name="Nat. Commun.">
        <title>Phylogenomics reveals the evolutionary origins of lichenization in chlorophyte algae.</title>
        <authorList>
            <person name="Puginier C."/>
            <person name="Libourel C."/>
            <person name="Otte J."/>
            <person name="Skaloud P."/>
            <person name="Haon M."/>
            <person name="Grisel S."/>
            <person name="Petersen M."/>
            <person name="Berrin J.G."/>
            <person name="Delaux P.M."/>
            <person name="Dal Grande F."/>
            <person name="Keller J."/>
        </authorList>
    </citation>
    <scope>NUCLEOTIDE SEQUENCE [LARGE SCALE GENOMIC DNA]</scope>
    <source>
        <strain evidence="7 8">SAG 2145</strain>
    </source>
</reference>
<feature type="transmembrane region" description="Helical" evidence="6">
    <location>
        <begin position="425"/>
        <end position="447"/>
    </location>
</feature>
<feature type="transmembrane region" description="Helical" evidence="6">
    <location>
        <begin position="109"/>
        <end position="127"/>
    </location>
</feature>
<evidence type="ECO:0000256" key="4">
    <source>
        <dbReference type="ARBA" id="ARBA00023136"/>
    </source>
</evidence>
<sequence length="550" mass="59071">MAPIFVGLLVGSALPVVKICLICCIGAVLAHQKILKPPTRQALSQLLFFVFMPCLVFSKLSAAVDVKNLSTWWPLPANVLMSIVLGLAVGYATSLLLHVPTYLRLHISCAIAFGNVGNLPLVMVGTLCRDPRLPFSQSIGAQCEAVGTAYIVFAFWIASIVQSCLVYNLFRMAPSQPAEANKGVPNLPQSPFAAASLQGTPKAGGAGNGLHHARDAAFNFGKEVARISQDQTAEWLRDKDTPTRQALLEKLNSLAFRVRRLQVSKPEVSGRADVEMQPVGHEKSSESGDESSPRHPDIAFDDGEFIVPMEGTISMPHPAETALQGSDSVQSNVSSGQEQQQLLSRGEASSGVHGNSRQAPGLMHFRGAFHRWRHRAQVLLAAVPWQHILNMPTCSAVLGLVVGCLTPVKDLLYSPQSPVMVVEEGIAMLAGAALPCMLLVLGAILCRGPGQSQLRVHEIVGVVVAKLIIMPLLGAMVILGARAIGAFTEPDPLFLFLMLLVQASPTAINIQTMATLCKSGEAEVSALLFWEYICSIFTIPAFTLLFLRLI</sequence>
<feature type="transmembrane region" description="Helical" evidence="6">
    <location>
        <begin position="493"/>
        <end position="514"/>
    </location>
</feature>
<evidence type="ECO:0000256" key="1">
    <source>
        <dbReference type="ARBA" id="ARBA00004141"/>
    </source>
</evidence>
<evidence type="ECO:0000313" key="7">
    <source>
        <dbReference type="EMBL" id="KAK9835690.1"/>
    </source>
</evidence>
<dbReference type="InterPro" id="IPR039305">
    <property type="entry name" value="PILS2/6"/>
</dbReference>
<dbReference type="AlphaFoldDB" id="A0AAW1RQ58"/>
<feature type="region of interest" description="Disordered" evidence="5">
    <location>
        <begin position="265"/>
        <end position="300"/>
    </location>
</feature>
<gene>
    <name evidence="7" type="ORF">WJX74_005946</name>
</gene>
<name>A0AAW1RQ58_9CHLO</name>
<protein>
    <recommendedName>
        <fullName evidence="9">Auxin efflux carrier</fullName>
    </recommendedName>
</protein>
<feature type="transmembrane region" description="Helical" evidence="6">
    <location>
        <begin position="147"/>
        <end position="170"/>
    </location>
</feature>
<evidence type="ECO:0000256" key="2">
    <source>
        <dbReference type="ARBA" id="ARBA00022692"/>
    </source>
</evidence>
<feature type="compositionally biased region" description="Basic and acidic residues" evidence="5">
    <location>
        <begin position="268"/>
        <end position="298"/>
    </location>
</feature>
<keyword evidence="8" id="KW-1185">Reference proteome</keyword>
<dbReference type="GO" id="GO:0016020">
    <property type="term" value="C:membrane"/>
    <property type="evidence" value="ECO:0007669"/>
    <property type="project" value="UniProtKB-SubCell"/>
</dbReference>
<evidence type="ECO:0000256" key="5">
    <source>
        <dbReference type="SAM" id="MobiDB-lite"/>
    </source>
</evidence>
<comment type="caution">
    <text evidence="7">The sequence shown here is derived from an EMBL/GenBank/DDBJ whole genome shotgun (WGS) entry which is preliminary data.</text>
</comment>
<dbReference type="PANTHER" id="PTHR31419">
    <property type="entry name" value="PROTEIN PIN-LIKES 2"/>
    <property type="match status" value="1"/>
</dbReference>
<feature type="region of interest" description="Disordered" evidence="5">
    <location>
        <begin position="315"/>
        <end position="359"/>
    </location>
</feature>
<feature type="transmembrane region" description="Helical" evidence="6">
    <location>
        <begin position="526"/>
        <end position="547"/>
    </location>
</feature>
<feature type="compositionally biased region" description="Polar residues" evidence="5">
    <location>
        <begin position="323"/>
        <end position="343"/>
    </location>
</feature>
<dbReference type="InterPro" id="IPR004776">
    <property type="entry name" value="Mem_transp_PIN-like"/>
</dbReference>
<feature type="transmembrane region" description="Helical" evidence="6">
    <location>
        <begin position="42"/>
        <end position="63"/>
    </location>
</feature>
<evidence type="ECO:0000313" key="8">
    <source>
        <dbReference type="Proteomes" id="UP001438707"/>
    </source>
</evidence>
<organism evidence="7 8">
    <name type="scientific">Apatococcus lobatus</name>
    <dbReference type="NCBI Taxonomy" id="904363"/>
    <lineage>
        <taxon>Eukaryota</taxon>
        <taxon>Viridiplantae</taxon>
        <taxon>Chlorophyta</taxon>
        <taxon>core chlorophytes</taxon>
        <taxon>Trebouxiophyceae</taxon>
        <taxon>Chlorellales</taxon>
        <taxon>Chlorellaceae</taxon>
        <taxon>Apatococcus</taxon>
    </lineage>
</organism>
<dbReference type="EMBL" id="JALJOS010000008">
    <property type="protein sequence ID" value="KAK9835690.1"/>
    <property type="molecule type" value="Genomic_DNA"/>
</dbReference>
<evidence type="ECO:0000256" key="3">
    <source>
        <dbReference type="ARBA" id="ARBA00022989"/>
    </source>
</evidence>
<dbReference type="PANTHER" id="PTHR31419:SF1">
    <property type="entry name" value="PROTEIN PIN-LIKES 6"/>
    <property type="match status" value="1"/>
</dbReference>
<keyword evidence="3 6" id="KW-1133">Transmembrane helix</keyword>
<proteinExistence type="predicted"/>
<accession>A0AAW1RQ58</accession>
<comment type="subcellular location">
    <subcellularLocation>
        <location evidence="1">Membrane</location>
        <topology evidence="1">Multi-pass membrane protein</topology>
    </subcellularLocation>
</comment>
<evidence type="ECO:0000256" key="6">
    <source>
        <dbReference type="SAM" id="Phobius"/>
    </source>
</evidence>
<evidence type="ECO:0008006" key="9">
    <source>
        <dbReference type="Google" id="ProtNLM"/>
    </source>
</evidence>
<feature type="transmembrane region" description="Helical" evidence="6">
    <location>
        <begin position="75"/>
        <end position="97"/>
    </location>
</feature>